<keyword evidence="4" id="KW-1185">Reference proteome</keyword>
<feature type="compositionally biased region" description="Low complexity" evidence="1">
    <location>
        <begin position="85"/>
        <end position="109"/>
    </location>
</feature>
<evidence type="ECO:0000313" key="3">
    <source>
        <dbReference type="EMBL" id="KAF2840731.1"/>
    </source>
</evidence>
<reference evidence="3" key="1">
    <citation type="journal article" date="2020" name="Stud. Mycol.">
        <title>101 Dothideomycetes genomes: a test case for predicting lifestyles and emergence of pathogens.</title>
        <authorList>
            <person name="Haridas S."/>
            <person name="Albert R."/>
            <person name="Binder M."/>
            <person name="Bloem J."/>
            <person name="Labutti K."/>
            <person name="Salamov A."/>
            <person name="Andreopoulos B."/>
            <person name="Baker S."/>
            <person name="Barry K."/>
            <person name="Bills G."/>
            <person name="Bluhm B."/>
            <person name="Cannon C."/>
            <person name="Castanera R."/>
            <person name="Culley D."/>
            <person name="Daum C."/>
            <person name="Ezra D."/>
            <person name="Gonzalez J."/>
            <person name="Henrissat B."/>
            <person name="Kuo A."/>
            <person name="Liang C."/>
            <person name="Lipzen A."/>
            <person name="Lutzoni F."/>
            <person name="Magnuson J."/>
            <person name="Mondo S."/>
            <person name="Nolan M."/>
            <person name="Ohm R."/>
            <person name="Pangilinan J."/>
            <person name="Park H.-J."/>
            <person name="Ramirez L."/>
            <person name="Alfaro M."/>
            <person name="Sun H."/>
            <person name="Tritt A."/>
            <person name="Yoshinaga Y."/>
            <person name="Zwiers L.-H."/>
            <person name="Turgeon B."/>
            <person name="Goodwin S."/>
            <person name="Spatafora J."/>
            <person name="Crous P."/>
            <person name="Grigoriev I."/>
        </authorList>
    </citation>
    <scope>NUCLEOTIDE SEQUENCE</scope>
    <source>
        <strain evidence="3">CBS 101060</strain>
    </source>
</reference>
<feature type="region of interest" description="Disordered" evidence="1">
    <location>
        <begin position="84"/>
        <end position="155"/>
    </location>
</feature>
<organism evidence="3 4">
    <name type="scientific">Patellaria atrata CBS 101060</name>
    <dbReference type="NCBI Taxonomy" id="1346257"/>
    <lineage>
        <taxon>Eukaryota</taxon>
        <taxon>Fungi</taxon>
        <taxon>Dikarya</taxon>
        <taxon>Ascomycota</taxon>
        <taxon>Pezizomycotina</taxon>
        <taxon>Dothideomycetes</taxon>
        <taxon>Dothideomycetes incertae sedis</taxon>
        <taxon>Patellariales</taxon>
        <taxon>Patellariaceae</taxon>
        <taxon>Patellaria</taxon>
    </lineage>
</organism>
<dbReference type="EMBL" id="MU006092">
    <property type="protein sequence ID" value="KAF2840731.1"/>
    <property type="molecule type" value="Genomic_DNA"/>
</dbReference>
<accession>A0A9P4VPD8</accession>
<protein>
    <recommendedName>
        <fullName evidence="5">GPI anchored cell wall protein</fullName>
    </recommendedName>
</protein>
<keyword evidence="2" id="KW-0732">Signal</keyword>
<feature type="compositionally biased region" description="Low complexity" evidence="1">
    <location>
        <begin position="144"/>
        <end position="155"/>
    </location>
</feature>
<evidence type="ECO:0008006" key="5">
    <source>
        <dbReference type="Google" id="ProtNLM"/>
    </source>
</evidence>
<feature type="signal peptide" evidence="2">
    <location>
        <begin position="1"/>
        <end position="20"/>
    </location>
</feature>
<gene>
    <name evidence="3" type="ORF">M501DRAFT_990691</name>
</gene>
<comment type="caution">
    <text evidence="3">The sequence shown here is derived from an EMBL/GenBank/DDBJ whole genome shotgun (WGS) entry which is preliminary data.</text>
</comment>
<evidence type="ECO:0000256" key="1">
    <source>
        <dbReference type="SAM" id="MobiDB-lite"/>
    </source>
</evidence>
<name>A0A9P4VPD8_9PEZI</name>
<proteinExistence type="predicted"/>
<dbReference type="AlphaFoldDB" id="A0A9P4VPD8"/>
<feature type="compositionally biased region" description="Low complexity" evidence="1">
    <location>
        <begin position="123"/>
        <end position="135"/>
    </location>
</feature>
<evidence type="ECO:0000256" key="2">
    <source>
        <dbReference type="SAM" id="SignalP"/>
    </source>
</evidence>
<sequence length="228" mass="23069">MFSKSTLFFAFLAVSKLAIATPPACLLAAVNTHEEPSDIAAICGSDSPGMQRIINRVCNGNLKRAAMDAYVSICEGEGHTVRMLSSSSSSVPESTSISSPSSSAEESSSTGRVTQSNEDSETASDTATESASETATDTEEHTGHTMTVTPEPTTATYTTATFDSDCSCTRTGTITSVETPTGGFVTVIPTGTLGETVATPTGTGAAAINGAGKYAAGLVGFAGILAAL</sequence>
<dbReference type="Proteomes" id="UP000799429">
    <property type="component" value="Unassembled WGS sequence"/>
</dbReference>
<evidence type="ECO:0000313" key="4">
    <source>
        <dbReference type="Proteomes" id="UP000799429"/>
    </source>
</evidence>
<feature type="chain" id="PRO_5040450140" description="GPI anchored cell wall protein" evidence="2">
    <location>
        <begin position="21"/>
        <end position="228"/>
    </location>
</feature>
<dbReference type="OrthoDB" id="4776947at2759"/>